<keyword evidence="3" id="KW-1185">Reference proteome</keyword>
<proteinExistence type="predicted"/>
<feature type="compositionally biased region" description="Basic and acidic residues" evidence="1">
    <location>
        <begin position="123"/>
        <end position="134"/>
    </location>
</feature>
<sequence length="245" mass="28223">MECIFAWSSQDRVVFGRAHPHAFISTVWFRRERREALFCVDIKRLLVHGEVRSREFHEGGIGGLAKEGLSLCDVEELAWCSRIHNNGIKVGATAEVKFRVLPFRVKRKPKVLRWLKKVCHESQQDNKRPADSEHFSVPPIHTRHMKSNSASTSDEEREDMVPISWRMKRRHLETKHEDASYEVKPKVYPSTSSCSQQEFAEATRDAASVVRPKRVKIRFTPSANRLVEQQDSSEICGVVDERATT</sequence>
<evidence type="ECO:0000313" key="3">
    <source>
        <dbReference type="Proteomes" id="UP001231189"/>
    </source>
</evidence>
<organism evidence="2 3">
    <name type="scientific">Lolium multiflorum</name>
    <name type="common">Italian ryegrass</name>
    <name type="synonym">Lolium perenne subsp. multiflorum</name>
    <dbReference type="NCBI Taxonomy" id="4521"/>
    <lineage>
        <taxon>Eukaryota</taxon>
        <taxon>Viridiplantae</taxon>
        <taxon>Streptophyta</taxon>
        <taxon>Embryophyta</taxon>
        <taxon>Tracheophyta</taxon>
        <taxon>Spermatophyta</taxon>
        <taxon>Magnoliopsida</taxon>
        <taxon>Liliopsida</taxon>
        <taxon>Poales</taxon>
        <taxon>Poaceae</taxon>
        <taxon>BOP clade</taxon>
        <taxon>Pooideae</taxon>
        <taxon>Poodae</taxon>
        <taxon>Poeae</taxon>
        <taxon>Poeae Chloroplast Group 2 (Poeae type)</taxon>
        <taxon>Loliodinae</taxon>
        <taxon>Loliinae</taxon>
        <taxon>Lolium</taxon>
    </lineage>
</organism>
<dbReference type="Proteomes" id="UP001231189">
    <property type="component" value="Unassembled WGS sequence"/>
</dbReference>
<gene>
    <name evidence="2" type="ORF">QYE76_036099</name>
</gene>
<reference evidence="2" key="1">
    <citation type="submission" date="2023-07" db="EMBL/GenBank/DDBJ databases">
        <title>A chromosome-level genome assembly of Lolium multiflorum.</title>
        <authorList>
            <person name="Chen Y."/>
            <person name="Copetti D."/>
            <person name="Kolliker R."/>
            <person name="Studer B."/>
        </authorList>
    </citation>
    <scope>NUCLEOTIDE SEQUENCE</scope>
    <source>
        <strain evidence="2">02402/16</strain>
        <tissue evidence="2">Leaf</tissue>
    </source>
</reference>
<evidence type="ECO:0000256" key="1">
    <source>
        <dbReference type="SAM" id="MobiDB-lite"/>
    </source>
</evidence>
<dbReference type="EMBL" id="JAUUTY010000007">
    <property type="protein sequence ID" value="KAK1612426.1"/>
    <property type="molecule type" value="Genomic_DNA"/>
</dbReference>
<comment type="caution">
    <text evidence="2">The sequence shown here is derived from an EMBL/GenBank/DDBJ whole genome shotgun (WGS) entry which is preliminary data.</text>
</comment>
<protein>
    <submittedName>
        <fullName evidence="2">Uncharacterized protein</fullName>
    </submittedName>
</protein>
<evidence type="ECO:0000313" key="2">
    <source>
        <dbReference type="EMBL" id="KAK1612426.1"/>
    </source>
</evidence>
<name>A0AAD8VP30_LOLMU</name>
<dbReference type="AlphaFoldDB" id="A0AAD8VP30"/>
<accession>A0AAD8VP30</accession>
<feature type="region of interest" description="Disordered" evidence="1">
    <location>
        <begin position="123"/>
        <end position="159"/>
    </location>
</feature>